<accession>E2BDJ5</accession>
<dbReference type="EMBL" id="GL447650">
    <property type="protein sequence ID" value="EFN86235.1"/>
    <property type="molecule type" value="Genomic_DNA"/>
</dbReference>
<gene>
    <name evidence="2" type="ORF">EAI_00055</name>
</gene>
<dbReference type="AlphaFoldDB" id="E2BDJ5"/>
<dbReference type="Proteomes" id="UP000008237">
    <property type="component" value="Unassembled WGS sequence"/>
</dbReference>
<evidence type="ECO:0000259" key="1">
    <source>
        <dbReference type="Pfam" id="PF05662"/>
    </source>
</evidence>
<evidence type="ECO:0000313" key="3">
    <source>
        <dbReference type="Proteomes" id="UP000008237"/>
    </source>
</evidence>
<keyword evidence="3" id="KW-1185">Reference proteome</keyword>
<dbReference type="Pfam" id="PF05662">
    <property type="entry name" value="YadA_stalk"/>
    <property type="match status" value="1"/>
</dbReference>
<name>E2BDJ5_HARSA</name>
<feature type="non-terminal residue" evidence="2">
    <location>
        <position position="68"/>
    </location>
</feature>
<dbReference type="InParanoid" id="E2BDJ5"/>
<dbReference type="SUPFAM" id="SSF101967">
    <property type="entry name" value="Adhesin YadA, collagen-binding domain"/>
    <property type="match status" value="1"/>
</dbReference>
<dbReference type="Gene3D" id="2.150.10.10">
    <property type="entry name" value="Serralysin-like metalloprotease, C-terminal"/>
    <property type="match status" value="1"/>
</dbReference>
<reference evidence="2 3" key="1">
    <citation type="journal article" date="2010" name="Science">
        <title>Genomic comparison of the ants Camponotus floridanus and Harpegnathos saltator.</title>
        <authorList>
            <person name="Bonasio R."/>
            <person name="Zhang G."/>
            <person name="Ye C."/>
            <person name="Mutti N.S."/>
            <person name="Fang X."/>
            <person name="Qin N."/>
            <person name="Donahue G."/>
            <person name="Yang P."/>
            <person name="Li Q."/>
            <person name="Li C."/>
            <person name="Zhang P."/>
            <person name="Huang Z."/>
            <person name="Berger S.L."/>
            <person name="Reinberg D."/>
            <person name="Wang J."/>
            <person name="Liebig J."/>
        </authorList>
    </citation>
    <scope>NUCLEOTIDE SEQUENCE [LARGE SCALE GENOMIC DNA]</scope>
    <source>
        <strain evidence="2 3">R22 G/1</strain>
    </source>
</reference>
<feature type="domain" description="Trimeric autotransporter adhesin YadA-like stalk" evidence="1">
    <location>
        <begin position="32"/>
        <end position="65"/>
    </location>
</feature>
<protein>
    <recommendedName>
        <fullName evidence="1">Trimeric autotransporter adhesin YadA-like stalk domain-containing protein</fullName>
    </recommendedName>
</protein>
<evidence type="ECO:0000313" key="2">
    <source>
        <dbReference type="EMBL" id="EFN86235.1"/>
    </source>
</evidence>
<organism evidence="3">
    <name type="scientific">Harpegnathos saltator</name>
    <name type="common">Jerdon's jumping ant</name>
    <dbReference type="NCBI Taxonomy" id="610380"/>
    <lineage>
        <taxon>Eukaryota</taxon>
        <taxon>Metazoa</taxon>
        <taxon>Ecdysozoa</taxon>
        <taxon>Arthropoda</taxon>
        <taxon>Hexapoda</taxon>
        <taxon>Insecta</taxon>
        <taxon>Pterygota</taxon>
        <taxon>Neoptera</taxon>
        <taxon>Endopterygota</taxon>
        <taxon>Hymenoptera</taxon>
        <taxon>Apocrita</taxon>
        <taxon>Aculeata</taxon>
        <taxon>Formicoidea</taxon>
        <taxon>Formicidae</taxon>
        <taxon>Ponerinae</taxon>
        <taxon>Ponerini</taxon>
        <taxon>Harpegnathos</taxon>
    </lineage>
</organism>
<feature type="non-terminal residue" evidence="2">
    <location>
        <position position="1"/>
    </location>
</feature>
<proteinExistence type="predicted"/>
<dbReference type="InterPro" id="IPR011049">
    <property type="entry name" value="Serralysin-like_metalloprot_C"/>
</dbReference>
<dbReference type="InterPro" id="IPR008635">
    <property type="entry name" value="Coiled_stalk_dom"/>
</dbReference>
<sequence length="68" mass="6762">IETGADPLAVRYDEDIDRKKITLAGQNGTTLANVAAGAVTGTSTDAVNGSQLRATNDSLASVLGGTSA</sequence>
<dbReference type="GO" id="GO:0019867">
    <property type="term" value="C:outer membrane"/>
    <property type="evidence" value="ECO:0007669"/>
    <property type="project" value="InterPro"/>
</dbReference>